<dbReference type="Proteomes" id="UP001229486">
    <property type="component" value="Unassembled WGS sequence"/>
</dbReference>
<name>A0AB73IH69_9BURK</name>
<dbReference type="Pfam" id="PF01266">
    <property type="entry name" value="DAO"/>
    <property type="match status" value="1"/>
</dbReference>
<dbReference type="GO" id="GO:0016491">
    <property type="term" value="F:oxidoreductase activity"/>
    <property type="evidence" value="ECO:0007669"/>
    <property type="project" value="UniProtKB-KW"/>
</dbReference>
<dbReference type="GO" id="GO:0005737">
    <property type="term" value="C:cytoplasm"/>
    <property type="evidence" value="ECO:0007669"/>
    <property type="project" value="TreeGrafter"/>
</dbReference>
<sequence>MKLESYWLDTAPPFVTACEGPVEGLADVVVIGAGFTGLSAALALGKRGASVTVVDAGRVGGGASGRNGGQVNTGVAQDFVALAAQLGIERASACYRAFADAVDTVERLIREEQIDCDYLASGKLKLASKPHHLAHLEKTADLIRRTVDTDIELIDGDRIRSEVQSDSFHGGLLQRHGGQMHMGKFTVGLAEAAVRRGAKLYENAAVTSIVKDGGAHRVVTTRGEVRAKQVLIATGPSRHGPFGWYRRRLAPVGSFIVVTEPLPPELLAKVLPNRRAYTTTRLMHNYFRVTPDSRLLFGGRARFTASERPSDAKSGRILQQGLAAMFPMLSSARIDYCWGGLVDISADRLPHAGQHDGIYFSMGYSGHGTQMSTHMGQVMADVMDGREDRNPWGESEWAAIPGHTGKPWFLPLVGTYYRIKDIFY</sequence>
<feature type="domain" description="FAD dependent oxidoreductase" evidence="2">
    <location>
        <begin position="27"/>
        <end position="381"/>
    </location>
</feature>
<evidence type="ECO:0000313" key="3">
    <source>
        <dbReference type="EMBL" id="MDP9649250.1"/>
    </source>
</evidence>
<dbReference type="InterPro" id="IPR036188">
    <property type="entry name" value="FAD/NAD-bd_sf"/>
</dbReference>
<dbReference type="EMBL" id="JAURTK010000005">
    <property type="protein sequence ID" value="MDP9649250.1"/>
    <property type="molecule type" value="Genomic_DNA"/>
</dbReference>
<evidence type="ECO:0000313" key="4">
    <source>
        <dbReference type="Proteomes" id="UP001229486"/>
    </source>
</evidence>
<evidence type="ECO:0000259" key="2">
    <source>
        <dbReference type="Pfam" id="PF01266"/>
    </source>
</evidence>
<dbReference type="RefSeq" id="WP_392394696.1">
    <property type="nucleotide sequence ID" value="NZ_JAURTK010000005.1"/>
</dbReference>
<accession>A0AB73IH69</accession>
<keyword evidence="1" id="KW-0560">Oxidoreductase</keyword>
<protein>
    <submittedName>
        <fullName evidence="3">Glycine/D-amino acid oxidase-like deaminating enzyme</fullName>
    </submittedName>
</protein>
<dbReference type="Gene3D" id="3.30.9.10">
    <property type="entry name" value="D-Amino Acid Oxidase, subunit A, domain 2"/>
    <property type="match status" value="1"/>
</dbReference>
<organism evidence="3 4">
    <name type="scientific">Paraburkholderia caledonica</name>
    <dbReference type="NCBI Taxonomy" id="134536"/>
    <lineage>
        <taxon>Bacteria</taxon>
        <taxon>Pseudomonadati</taxon>
        <taxon>Pseudomonadota</taxon>
        <taxon>Betaproteobacteria</taxon>
        <taxon>Burkholderiales</taxon>
        <taxon>Burkholderiaceae</taxon>
        <taxon>Paraburkholderia</taxon>
    </lineage>
</organism>
<dbReference type="InterPro" id="IPR006076">
    <property type="entry name" value="FAD-dep_OxRdtase"/>
</dbReference>
<proteinExistence type="predicted"/>
<dbReference type="SUPFAM" id="SSF51905">
    <property type="entry name" value="FAD/NAD(P)-binding domain"/>
    <property type="match status" value="1"/>
</dbReference>
<dbReference type="PANTHER" id="PTHR13847">
    <property type="entry name" value="SARCOSINE DEHYDROGENASE-RELATED"/>
    <property type="match status" value="1"/>
</dbReference>
<dbReference type="PANTHER" id="PTHR13847:SF281">
    <property type="entry name" value="FAD DEPENDENT OXIDOREDUCTASE DOMAIN-CONTAINING PROTEIN"/>
    <property type="match status" value="1"/>
</dbReference>
<comment type="caution">
    <text evidence="3">The sequence shown here is derived from an EMBL/GenBank/DDBJ whole genome shotgun (WGS) entry which is preliminary data.</text>
</comment>
<evidence type="ECO:0000256" key="1">
    <source>
        <dbReference type="ARBA" id="ARBA00023002"/>
    </source>
</evidence>
<gene>
    <name evidence="3" type="ORF">J2793_004716</name>
</gene>
<dbReference type="AlphaFoldDB" id="A0AB73IH69"/>
<reference evidence="3" key="1">
    <citation type="submission" date="2023-07" db="EMBL/GenBank/DDBJ databases">
        <title>Sorghum-associated microbial communities from plants grown in Nebraska, USA.</title>
        <authorList>
            <person name="Schachtman D."/>
        </authorList>
    </citation>
    <scope>NUCLEOTIDE SEQUENCE</scope>
    <source>
        <strain evidence="3">DS1061</strain>
    </source>
</reference>
<dbReference type="Gene3D" id="3.50.50.60">
    <property type="entry name" value="FAD/NAD(P)-binding domain"/>
    <property type="match status" value="1"/>
</dbReference>